<evidence type="ECO:0008006" key="5">
    <source>
        <dbReference type="Google" id="ProtNLM"/>
    </source>
</evidence>
<keyword evidence="2" id="KW-0732">Signal</keyword>
<evidence type="ECO:0000256" key="2">
    <source>
        <dbReference type="SAM" id="SignalP"/>
    </source>
</evidence>
<dbReference type="AlphaFoldDB" id="A0A1G2NGC5"/>
<accession>A0A1G2NGC5</accession>
<organism evidence="3 4">
    <name type="scientific">Candidatus Taylorbacteria bacterium RIFCSPLOWO2_01_FULL_48_100</name>
    <dbReference type="NCBI Taxonomy" id="1802322"/>
    <lineage>
        <taxon>Bacteria</taxon>
        <taxon>Candidatus Tayloriibacteriota</taxon>
    </lineage>
</organism>
<keyword evidence="1" id="KW-0472">Membrane</keyword>
<comment type="caution">
    <text evidence="3">The sequence shown here is derived from an EMBL/GenBank/DDBJ whole genome shotgun (WGS) entry which is preliminary data.</text>
</comment>
<keyword evidence="1" id="KW-1133">Transmembrane helix</keyword>
<proteinExistence type="predicted"/>
<feature type="transmembrane region" description="Helical" evidence="1">
    <location>
        <begin position="75"/>
        <end position="95"/>
    </location>
</feature>
<feature type="chain" id="PRO_5009583789" description="TrbC/VirB2 family protein" evidence="2">
    <location>
        <begin position="20"/>
        <end position="118"/>
    </location>
</feature>
<feature type="transmembrane region" description="Helical" evidence="1">
    <location>
        <begin position="38"/>
        <end position="63"/>
    </location>
</feature>
<dbReference type="InterPro" id="IPR043993">
    <property type="entry name" value="T4SS_pilin"/>
</dbReference>
<dbReference type="EMBL" id="MHSA01000012">
    <property type="protein sequence ID" value="OHA34392.1"/>
    <property type="molecule type" value="Genomic_DNA"/>
</dbReference>
<evidence type="ECO:0000256" key="1">
    <source>
        <dbReference type="SAM" id="Phobius"/>
    </source>
</evidence>
<name>A0A1G2NGC5_9BACT</name>
<dbReference type="Pfam" id="PF18895">
    <property type="entry name" value="T4SS_pilin"/>
    <property type="match status" value="1"/>
</dbReference>
<keyword evidence="1" id="KW-0812">Transmembrane</keyword>
<feature type="signal peptide" evidence="2">
    <location>
        <begin position="1"/>
        <end position="19"/>
    </location>
</feature>
<reference evidence="3 4" key="1">
    <citation type="journal article" date="2016" name="Nat. Commun.">
        <title>Thousands of microbial genomes shed light on interconnected biogeochemical processes in an aquifer system.</title>
        <authorList>
            <person name="Anantharaman K."/>
            <person name="Brown C.T."/>
            <person name="Hug L.A."/>
            <person name="Sharon I."/>
            <person name="Castelle C.J."/>
            <person name="Probst A.J."/>
            <person name="Thomas B.C."/>
            <person name="Singh A."/>
            <person name="Wilkins M.J."/>
            <person name="Karaoz U."/>
            <person name="Brodie E.L."/>
            <person name="Williams K.H."/>
            <person name="Hubbard S.S."/>
            <person name="Banfield J.F."/>
        </authorList>
    </citation>
    <scope>NUCLEOTIDE SEQUENCE [LARGE SCALE GENOMIC DNA]</scope>
</reference>
<evidence type="ECO:0000313" key="3">
    <source>
        <dbReference type="EMBL" id="OHA34392.1"/>
    </source>
</evidence>
<evidence type="ECO:0000313" key="4">
    <source>
        <dbReference type="Proteomes" id="UP000177797"/>
    </source>
</evidence>
<dbReference type="Proteomes" id="UP000177797">
    <property type="component" value="Unassembled WGS sequence"/>
</dbReference>
<protein>
    <recommendedName>
        <fullName evidence="5">TrbC/VirB2 family protein</fullName>
    </recommendedName>
</protein>
<sequence>MKKVLAGLGLYAIPFLALAQGTGTLVSAVNTIGKIVNLIIPIVGAVLLVFFFYGVIGYVNAGGEDEKRTAARNTMIYAVIGMFVAFSIFGLIQLLQRSFGVGDTAGLTLPGQSGFFNF</sequence>
<gene>
    <name evidence="3" type="ORF">A2938_00885</name>
</gene>